<reference evidence="2" key="1">
    <citation type="journal article" date="2019" name="Int. J. Syst. Evol. Microbiol.">
        <title>The Global Catalogue of Microorganisms (GCM) 10K type strain sequencing project: providing services to taxonomists for standard genome sequencing and annotation.</title>
        <authorList>
            <consortium name="The Broad Institute Genomics Platform"/>
            <consortium name="The Broad Institute Genome Sequencing Center for Infectious Disease"/>
            <person name="Wu L."/>
            <person name="Ma J."/>
        </authorList>
    </citation>
    <scope>NUCLEOTIDE SEQUENCE [LARGE SCALE GENOMIC DNA]</scope>
    <source>
        <strain evidence="2">CECT 7226</strain>
    </source>
</reference>
<organism evidence="1 2">
    <name type="scientific">Vibrio artabrorum</name>
    <dbReference type="NCBI Taxonomy" id="446374"/>
    <lineage>
        <taxon>Bacteria</taxon>
        <taxon>Pseudomonadati</taxon>
        <taxon>Pseudomonadota</taxon>
        <taxon>Gammaproteobacteria</taxon>
        <taxon>Vibrionales</taxon>
        <taxon>Vibrionaceae</taxon>
        <taxon>Vibrio</taxon>
    </lineage>
</organism>
<dbReference type="Proteomes" id="UP001223712">
    <property type="component" value="Unassembled WGS sequence"/>
</dbReference>
<sequence>MSQIPQANFTPTKRFFVDMLTRDIDLEDAILDLLDNCLDGVTRSQKKDPDEIDYNGYWVNINFDRNSFTIEDNCGGIPIQSAAYAFRMGRPKDAPQENLATVGVYGIGMKRSIFKIGRHCKISTAHSDTDSFSIEIDEEWLNSDHDWEIPIQPSLVRENEHGTKIEITKVQKDISNQFKQSTFQSTLVNKIVFAYSYIIDKGFSVKVNGEPINPMPVSMRYERVDTQGKAIQPYIFKGEIDGVDVKLIVGFYSPLPSENEEENDKQQARHNTRDAGWTIVCNDRIVVFKDKTELTGWGSDYARYHTQFIAISGIVYFKSKYPEKLPITTTKRGVDISSPLFLKVRKHMVEGTKLFIDYTNKWKGQELISESNNRLSKSEVASPLKVIEEFSAVPDKWTKVRNRSSESKFKPTLPVPKNVESNKRISFQKPQEKVEIVCEYLNLESDATPNQIGESCFDFVYMEATK</sequence>
<dbReference type="EMBL" id="JAUFQY010000001">
    <property type="protein sequence ID" value="MDN3700491.1"/>
    <property type="molecule type" value="Genomic_DNA"/>
</dbReference>
<protein>
    <submittedName>
        <fullName evidence="1">ATP-binding protein</fullName>
    </submittedName>
</protein>
<evidence type="ECO:0000313" key="1">
    <source>
        <dbReference type="EMBL" id="MDN3700491.1"/>
    </source>
</evidence>
<comment type="caution">
    <text evidence="1">The sequence shown here is derived from an EMBL/GenBank/DDBJ whole genome shotgun (WGS) entry which is preliminary data.</text>
</comment>
<gene>
    <name evidence="1" type="ORF">QWY96_05570</name>
</gene>
<keyword evidence="1" id="KW-0547">Nucleotide-binding</keyword>
<proteinExistence type="predicted"/>
<dbReference type="RefSeq" id="WP_261838606.1">
    <property type="nucleotide sequence ID" value="NZ_AP025458.1"/>
</dbReference>
<dbReference type="InterPro" id="IPR036890">
    <property type="entry name" value="HATPase_C_sf"/>
</dbReference>
<accession>A0ABT8CFI8</accession>
<dbReference type="GO" id="GO:0005524">
    <property type="term" value="F:ATP binding"/>
    <property type="evidence" value="ECO:0007669"/>
    <property type="project" value="UniProtKB-KW"/>
</dbReference>
<name>A0ABT8CFI8_9VIBR</name>
<dbReference type="Pfam" id="PF13589">
    <property type="entry name" value="HATPase_c_3"/>
    <property type="match status" value="1"/>
</dbReference>
<dbReference type="Gene3D" id="3.30.565.10">
    <property type="entry name" value="Histidine kinase-like ATPase, C-terminal domain"/>
    <property type="match status" value="1"/>
</dbReference>
<keyword evidence="2" id="KW-1185">Reference proteome</keyword>
<dbReference type="SUPFAM" id="SSF55874">
    <property type="entry name" value="ATPase domain of HSP90 chaperone/DNA topoisomerase II/histidine kinase"/>
    <property type="match status" value="1"/>
</dbReference>
<keyword evidence="1" id="KW-0067">ATP-binding</keyword>
<evidence type="ECO:0000313" key="2">
    <source>
        <dbReference type="Proteomes" id="UP001223712"/>
    </source>
</evidence>